<sequence>MTLMERRYVLPAMGELRVTAATRAHERTVVTLQPQAEEGTEQPRADVFGTELLPGVAVQLPAGRSFGVFSPTGCSLVVAAPHSVLQACYGTGFNATNARSVADINTHLEVLRVRARRGGEDAVGPRVLFVADRRAAGTSTYVRTLTNYAVRLGYHPLLLDAAVEAPRFGYPGVVSLYAMQHTIDIEEEMCFAPAMHGFQGIGKHEDPLFFVHLLSQLMRLATERMARSDRCRVGGMFVDYGMISRSLVEEAEAWECLEERLEEHRKTNPLDVLADTIAEADIDHVFVVGSAWLRFKIAQRVHKRTGGSRMKPFVMPSAVVCGKGPSVQLFLVDATECGMSNDDLFVRRQCWLQYFFGTKTTAVKPTLLTVSASLVRFVVIGRGEAGAMSTFMPMADDDPQQVQGVVGQPISLTYVQPQDIDLQDRILALSSATELEELPDGTLHRVPFAVFEARLRQGLIVGFALVESVSSSRITLLVNAAAVRKDTGLCFILTEERLATQVAPATG</sequence>
<evidence type="ECO:0000256" key="1">
    <source>
        <dbReference type="ARBA" id="ARBA00022741"/>
    </source>
</evidence>
<evidence type="ECO:0008006" key="7">
    <source>
        <dbReference type="Google" id="ProtNLM"/>
    </source>
</evidence>
<proteinExistence type="predicted"/>
<reference evidence="5 6" key="1">
    <citation type="journal article" date="2018" name="Microb. Genom.">
        <title>Expanding an expanded genome: long-read sequencing of Trypanosoma cruzi.</title>
        <authorList>
            <person name="Berna L."/>
            <person name="Rodriguez M."/>
            <person name="Chiribao M.L."/>
            <person name="Parodi-Talice A."/>
            <person name="Pita S."/>
            <person name="Rijo G."/>
            <person name="Alvarez-Valin F."/>
            <person name="Robello C."/>
        </authorList>
    </citation>
    <scope>NUCLEOTIDE SEQUENCE [LARGE SCALE GENOMIC DNA]</scope>
    <source>
        <strain evidence="5 6">Dm28c</strain>
    </source>
</reference>
<keyword evidence="2" id="KW-0067">ATP-binding</keyword>
<comment type="caution">
    <text evidence="5">The sequence shown here is derived from an EMBL/GenBank/DDBJ whole genome shotgun (WGS) entry which is preliminary data.</text>
</comment>
<dbReference type="VEuPathDB" id="TriTrypDB:Tc_MARK_2804"/>
<evidence type="ECO:0000313" key="5">
    <source>
        <dbReference type="EMBL" id="PWU99316.1"/>
    </source>
</evidence>
<dbReference type="GO" id="GO:0006388">
    <property type="term" value="P:tRNA splicing, via endonucleolytic cleavage and ligation"/>
    <property type="evidence" value="ECO:0007669"/>
    <property type="project" value="TreeGrafter"/>
</dbReference>
<feature type="domain" description="Clp1 P-loop" evidence="4">
    <location>
        <begin position="136"/>
        <end position="240"/>
    </location>
</feature>
<evidence type="ECO:0000313" key="6">
    <source>
        <dbReference type="Proteomes" id="UP000246121"/>
    </source>
</evidence>
<name>A0A2V2VU46_TRYCR</name>
<dbReference type="InterPro" id="IPR032319">
    <property type="entry name" value="CLP1_P"/>
</dbReference>
<accession>A0A2V2VU46</accession>
<dbReference type="Gene3D" id="3.40.50.300">
    <property type="entry name" value="P-loop containing nucleotide triphosphate hydrolases"/>
    <property type="match status" value="1"/>
</dbReference>
<evidence type="ECO:0000259" key="4">
    <source>
        <dbReference type="Pfam" id="PF16575"/>
    </source>
</evidence>
<feature type="domain" description="Clp1 N-terminal" evidence="3">
    <location>
        <begin position="44"/>
        <end position="115"/>
    </location>
</feature>
<dbReference type="VEuPathDB" id="TriTrypDB:C3747_12g312"/>
<dbReference type="Pfam" id="PF16573">
    <property type="entry name" value="CLP1_N"/>
    <property type="match status" value="1"/>
</dbReference>
<dbReference type="VEuPathDB" id="TriTrypDB:TcCL_Unassigned01322"/>
<dbReference type="VEuPathDB" id="TriTrypDB:TCDM_06650"/>
<dbReference type="GO" id="GO:0051731">
    <property type="term" value="F:polynucleotide 5'-hydroxyl-kinase activity"/>
    <property type="evidence" value="ECO:0007669"/>
    <property type="project" value="InterPro"/>
</dbReference>
<evidence type="ECO:0000259" key="3">
    <source>
        <dbReference type="Pfam" id="PF16573"/>
    </source>
</evidence>
<dbReference type="Pfam" id="PF16575">
    <property type="entry name" value="CLP1_P"/>
    <property type="match status" value="1"/>
</dbReference>
<dbReference type="VEuPathDB" id="TriTrypDB:TcG_10647"/>
<evidence type="ECO:0000256" key="2">
    <source>
        <dbReference type="ARBA" id="ARBA00022840"/>
    </source>
</evidence>
<dbReference type="InterPro" id="IPR027417">
    <property type="entry name" value="P-loop_NTPase"/>
</dbReference>
<dbReference type="VEuPathDB" id="TriTrypDB:C4B63_9g501"/>
<dbReference type="GO" id="GO:0005634">
    <property type="term" value="C:nucleus"/>
    <property type="evidence" value="ECO:0007669"/>
    <property type="project" value="TreeGrafter"/>
</dbReference>
<dbReference type="VEuPathDB" id="TriTrypDB:TcBrA4_0102630"/>
<protein>
    <recommendedName>
        <fullName evidence="7">Mucin-associated surface protein (MASP)</fullName>
    </recommendedName>
</protein>
<dbReference type="AlphaFoldDB" id="A0A2V2VU46"/>
<dbReference type="Gene3D" id="2.60.120.1030">
    <property type="entry name" value="Clp1, DNA binding domain"/>
    <property type="match status" value="1"/>
</dbReference>
<dbReference type="VEuPathDB" id="TriTrypDB:BCY84_04550"/>
<dbReference type="InterPro" id="IPR038239">
    <property type="entry name" value="Clp1_N_sf"/>
</dbReference>
<dbReference type="InterPro" id="IPR032324">
    <property type="entry name" value="Clp1_N"/>
</dbReference>
<dbReference type="PANTHER" id="PTHR12755">
    <property type="entry name" value="CLEAVAGE/POLYADENYLATION FACTOR IA SUBUNIT CLP1P"/>
    <property type="match status" value="1"/>
</dbReference>
<dbReference type="VEuPathDB" id="TriTrypDB:TcYC6_0051450"/>
<keyword evidence="1" id="KW-0547">Nucleotide-binding</keyword>
<organism evidence="5 6">
    <name type="scientific">Trypanosoma cruzi</name>
    <dbReference type="NCBI Taxonomy" id="5693"/>
    <lineage>
        <taxon>Eukaryota</taxon>
        <taxon>Discoba</taxon>
        <taxon>Euglenozoa</taxon>
        <taxon>Kinetoplastea</taxon>
        <taxon>Metakinetoplastina</taxon>
        <taxon>Trypanosomatida</taxon>
        <taxon>Trypanosomatidae</taxon>
        <taxon>Trypanosoma</taxon>
        <taxon>Schizotrypanum</taxon>
    </lineage>
</organism>
<dbReference type="InterPro" id="IPR045116">
    <property type="entry name" value="Clp1/Grc3"/>
</dbReference>
<dbReference type="Proteomes" id="UP000246121">
    <property type="component" value="Unassembled WGS sequence"/>
</dbReference>
<dbReference type="VEuPathDB" id="TriTrypDB:TCSYLVIO_007709"/>
<dbReference type="VEuPathDB" id="TriTrypDB:ECC02_009022"/>
<gene>
    <name evidence="5" type="ORF">C4B63_9g501</name>
</gene>
<dbReference type="EMBL" id="PRFA01000009">
    <property type="protein sequence ID" value="PWU99316.1"/>
    <property type="molecule type" value="Genomic_DNA"/>
</dbReference>
<dbReference type="GO" id="GO:0005524">
    <property type="term" value="F:ATP binding"/>
    <property type="evidence" value="ECO:0007669"/>
    <property type="project" value="UniProtKB-KW"/>
</dbReference>
<dbReference type="PANTHER" id="PTHR12755:SF7">
    <property type="entry name" value="POLYRIBONUCLEOTIDE 5'-HYDROXYL-KINASE CLP1 P-LOOP DOMAIN-CONTAINING PROTEIN"/>
    <property type="match status" value="1"/>
</dbReference>